<feature type="chain" id="PRO_5030657021" description="Lipocalin/cytosolic fatty-acid binding domain-containing protein" evidence="1">
    <location>
        <begin position="21"/>
        <end position="192"/>
    </location>
</feature>
<accession>A0A7R9W5V6</accession>
<feature type="signal peptide" evidence="1">
    <location>
        <begin position="1"/>
        <end position="20"/>
    </location>
</feature>
<reference evidence="2" key="1">
    <citation type="submission" date="2021-01" db="EMBL/GenBank/DDBJ databases">
        <authorList>
            <person name="Corre E."/>
            <person name="Pelletier E."/>
            <person name="Niang G."/>
            <person name="Scheremetjew M."/>
            <person name="Finn R."/>
            <person name="Kale V."/>
            <person name="Holt S."/>
            <person name="Cochrane G."/>
            <person name="Meng A."/>
            <person name="Brown T."/>
            <person name="Cohen L."/>
        </authorList>
    </citation>
    <scope>NUCLEOTIDE SEQUENCE</scope>
    <source>
        <strain evidence="2">CCMP147</strain>
    </source>
</reference>
<keyword evidence="1" id="KW-0732">Signal</keyword>
<dbReference type="EMBL" id="HBED01025798">
    <property type="protein sequence ID" value="CAD8314018.1"/>
    <property type="molecule type" value="Transcribed_RNA"/>
</dbReference>
<organism evidence="2">
    <name type="scientific">Pseudictyota dubia</name>
    <dbReference type="NCBI Taxonomy" id="2749911"/>
    <lineage>
        <taxon>Eukaryota</taxon>
        <taxon>Sar</taxon>
        <taxon>Stramenopiles</taxon>
        <taxon>Ochrophyta</taxon>
        <taxon>Bacillariophyta</taxon>
        <taxon>Mediophyceae</taxon>
        <taxon>Biddulphiophycidae</taxon>
        <taxon>Eupodiscales</taxon>
        <taxon>Odontellaceae</taxon>
        <taxon>Pseudictyota</taxon>
    </lineage>
</organism>
<proteinExistence type="predicted"/>
<name>A0A7R9W5V6_9STRA</name>
<gene>
    <name evidence="2" type="ORF">TDUB1175_LOCUS12807</name>
</gene>
<sequence length="192" mass="22294">MCQKFLAAISLFLFFGMVGADNDVLWSSTEVILENQYPGEWRLERNTVPSFTTDCDRVEMAGGWKFLNKDDRESNERIKYGDEVLIENQYGENWYLERDTDPKFTSYESRIANNAAVWKIIPASEHGNDSILGDYVGLYDYILIQNQYGEKWYLQRHVVPKFTTPENEEERIANKAAVWMLLEQDSIYGGCA</sequence>
<dbReference type="AlphaFoldDB" id="A0A7R9W5V6"/>
<protein>
    <recommendedName>
        <fullName evidence="3">Lipocalin/cytosolic fatty-acid binding domain-containing protein</fullName>
    </recommendedName>
</protein>
<evidence type="ECO:0000313" key="2">
    <source>
        <dbReference type="EMBL" id="CAD8314018.1"/>
    </source>
</evidence>
<evidence type="ECO:0008006" key="3">
    <source>
        <dbReference type="Google" id="ProtNLM"/>
    </source>
</evidence>
<evidence type="ECO:0000256" key="1">
    <source>
        <dbReference type="SAM" id="SignalP"/>
    </source>
</evidence>